<feature type="compositionally biased region" description="Basic and acidic residues" evidence="1">
    <location>
        <begin position="1"/>
        <end position="10"/>
    </location>
</feature>
<evidence type="ECO:0000313" key="2">
    <source>
        <dbReference type="EMBL" id="SVC34514.1"/>
    </source>
</evidence>
<dbReference type="AlphaFoldDB" id="A0A382LC93"/>
<gene>
    <name evidence="2" type="ORF">METZ01_LOCUS287368</name>
</gene>
<reference evidence="2" key="1">
    <citation type="submission" date="2018-05" db="EMBL/GenBank/DDBJ databases">
        <authorList>
            <person name="Lanie J.A."/>
            <person name="Ng W.-L."/>
            <person name="Kazmierczak K.M."/>
            <person name="Andrzejewski T.M."/>
            <person name="Davidsen T.M."/>
            <person name="Wayne K.J."/>
            <person name="Tettelin H."/>
            <person name="Glass J.I."/>
            <person name="Rusch D."/>
            <person name="Podicherti R."/>
            <person name="Tsui H.-C.T."/>
            <person name="Winkler M.E."/>
        </authorList>
    </citation>
    <scope>NUCLEOTIDE SEQUENCE</scope>
</reference>
<organism evidence="2">
    <name type="scientific">marine metagenome</name>
    <dbReference type="NCBI Taxonomy" id="408172"/>
    <lineage>
        <taxon>unclassified sequences</taxon>
        <taxon>metagenomes</taxon>
        <taxon>ecological metagenomes</taxon>
    </lineage>
</organism>
<feature type="region of interest" description="Disordered" evidence="1">
    <location>
        <begin position="1"/>
        <end position="23"/>
    </location>
</feature>
<evidence type="ECO:0000256" key="1">
    <source>
        <dbReference type="SAM" id="MobiDB-lite"/>
    </source>
</evidence>
<accession>A0A382LC93</accession>
<sequence>MERNQPHEPVGKPTYRFKGGDSDTSRHRKLWVHHIPHYVLGGGDAGGVLAERAVSRYDLDYFTLVFSSGAKITSSFVNHIHLSLFQQDVL</sequence>
<dbReference type="EMBL" id="UINC01086238">
    <property type="protein sequence ID" value="SVC34514.1"/>
    <property type="molecule type" value="Genomic_DNA"/>
</dbReference>
<proteinExistence type="predicted"/>
<protein>
    <submittedName>
        <fullName evidence="2">Uncharacterized protein</fullName>
    </submittedName>
</protein>
<name>A0A382LC93_9ZZZZ</name>